<dbReference type="Proteomes" id="UP001496674">
    <property type="component" value="Chromosome"/>
</dbReference>
<evidence type="ECO:0000256" key="1">
    <source>
        <dbReference type="ARBA" id="ARBA00002672"/>
    </source>
</evidence>
<keyword evidence="9 10" id="KW-0472">Membrane</keyword>
<dbReference type="RefSeq" id="WP_353333910.1">
    <property type="nucleotide sequence ID" value="NZ_AP028055.1"/>
</dbReference>
<evidence type="ECO:0000256" key="7">
    <source>
        <dbReference type="ARBA" id="ARBA00022692"/>
    </source>
</evidence>
<reference evidence="11 12" key="1">
    <citation type="submission" date="2023-04" db="EMBL/GenBank/DDBJ databases">
        <title>Draft genome sequence of acteroides sedimenti strain YN3PY1.</title>
        <authorList>
            <person name="Yoshida N."/>
        </authorList>
    </citation>
    <scope>NUCLEOTIDE SEQUENCE [LARGE SCALE GENOMIC DNA]</scope>
    <source>
        <strain evidence="11 12">YN3PY1</strain>
    </source>
</reference>
<protein>
    <recommendedName>
        <fullName evidence="4">Nicotinamide riboside transporter PnuC</fullName>
    </recommendedName>
</protein>
<comment type="similarity">
    <text evidence="3">Belongs to the nicotinamide ribonucleoside (NR) uptake permease (TC 4.B.1) family.</text>
</comment>
<proteinExistence type="inferred from homology"/>
<feature type="transmembrane region" description="Helical" evidence="10">
    <location>
        <begin position="163"/>
        <end position="180"/>
    </location>
</feature>
<feature type="transmembrane region" description="Helical" evidence="10">
    <location>
        <begin position="87"/>
        <end position="107"/>
    </location>
</feature>
<keyword evidence="5" id="KW-0813">Transport</keyword>
<feature type="transmembrane region" description="Helical" evidence="10">
    <location>
        <begin position="140"/>
        <end position="157"/>
    </location>
</feature>
<evidence type="ECO:0000256" key="3">
    <source>
        <dbReference type="ARBA" id="ARBA00006669"/>
    </source>
</evidence>
<evidence type="ECO:0000313" key="11">
    <source>
        <dbReference type="EMBL" id="BEG98729.1"/>
    </source>
</evidence>
<dbReference type="InterPro" id="IPR006419">
    <property type="entry name" value="NMN_transpt_PnuC"/>
</dbReference>
<dbReference type="Pfam" id="PF04973">
    <property type="entry name" value="NMN_transporter"/>
    <property type="match status" value="1"/>
</dbReference>
<evidence type="ECO:0000313" key="12">
    <source>
        <dbReference type="Proteomes" id="UP001496674"/>
    </source>
</evidence>
<dbReference type="PANTHER" id="PTHR36122:SF2">
    <property type="entry name" value="NICOTINAMIDE RIBOSIDE TRANSPORTER PNUC"/>
    <property type="match status" value="1"/>
</dbReference>
<evidence type="ECO:0000256" key="2">
    <source>
        <dbReference type="ARBA" id="ARBA00004651"/>
    </source>
</evidence>
<evidence type="ECO:0000256" key="10">
    <source>
        <dbReference type="SAM" id="Phobius"/>
    </source>
</evidence>
<evidence type="ECO:0000256" key="5">
    <source>
        <dbReference type="ARBA" id="ARBA00022448"/>
    </source>
</evidence>
<organism evidence="11 12">
    <name type="scientific">Bacteroides sedimenti</name>
    <dbReference type="NCBI Taxonomy" id="2136147"/>
    <lineage>
        <taxon>Bacteria</taxon>
        <taxon>Pseudomonadati</taxon>
        <taxon>Bacteroidota</taxon>
        <taxon>Bacteroidia</taxon>
        <taxon>Bacteroidales</taxon>
        <taxon>Bacteroidaceae</taxon>
        <taxon>Bacteroides</taxon>
    </lineage>
</organism>
<comment type="function">
    <text evidence="1">Required for nicotinamide riboside transport across the inner membrane.</text>
</comment>
<evidence type="ECO:0000256" key="6">
    <source>
        <dbReference type="ARBA" id="ARBA00022475"/>
    </source>
</evidence>
<keyword evidence="12" id="KW-1185">Reference proteome</keyword>
<evidence type="ECO:0000256" key="9">
    <source>
        <dbReference type="ARBA" id="ARBA00023136"/>
    </source>
</evidence>
<keyword evidence="8 10" id="KW-1133">Transmembrane helix</keyword>
<gene>
    <name evidence="11" type="ORF">BSYN_09940</name>
</gene>
<evidence type="ECO:0000256" key="8">
    <source>
        <dbReference type="ARBA" id="ARBA00022989"/>
    </source>
</evidence>
<evidence type="ECO:0000256" key="4">
    <source>
        <dbReference type="ARBA" id="ARBA00017522"/>
    </source>
</evidence>
<dbReference type="EMBL" id="AP028055">
    <property type="protein sequence ID" value="BEG98729.1"/>
    <property type="molecule type" value="Genomic_DNA"/>
</dbReference>
<sequence length="200" mass="23148">MDYLEIIGTLVGLLYLYLEYKASIYLWFAGTVMPLIYIYVFYDAGLYADMGINIYYLLAGLYGLLIWMKAPDQKGEERPISTTPLKLYLPIIVTFAILFAAIAFILIRYTDSTVPFADAFVTALSIIGMWMLAYKYIEQWLVWIVVDVACCGLYIYKGLYPTTILYGLYSVIAVFGYFKWKKMMLYNELKDEKIPVTNNR</sequence>
<dbReference type="PANTHER" id="PTHR36122">
    <property type="entry name" value="NICOTINAMIDE RIBOSIDE TRANSPORTER PNUC"/>
    <property type="match status" value="1"/>
</dbReference>
<comment type="subcellular location">
    <subcellularLocation>
        <location evidence="2">Cell membrane</location>
        <topology evidence="2">Multi-pass membrane protein</topology>
    </subcellularLocation>
</comment>
<accession>A0ABN6Z2H2</accession>
<keyword evidence="6" id="KW-1003">Cell membrane</keyword>
<name>A0ABN6Z2H2_9BACE</name>
<keyword evidence="7 10" id="KW-0812">Transmembrane</keyword>
<dbReference type="NCBIfam" id="TIGR01528">
    <property type="entry name" value="NMN_trans_PnuC"/>
    <property type="match status" value="1"/>
</dbReference>
<feature type="transmembrane region" description="Helical" evidence="10">
    <location>
        <begin position="48"/>
        <end position="67"/>
    </location>
</feature>
<feature type="transmembrane region" description="Helical" evidence="10">
    <location>
        <begin position="113"/>
        <end position="133"/>
    </location>
</feature>